<organism evidence="9">
    <name type="scientific">Catillopecten margaritatus gill symbiont</name>
    <dbReference type="NCBI Taxonomy" id="3083288"/>
    <lineage>
        <taxon>Bacteria</taxon>
        <taxon>Pseudomonadati</taxon>
        <taxon>Pseudomonadota</taxon>
        <taxon>Gammaproteobacteria</taxon>
        <taxon>sulfur-oxidizing symbionts</taxon>
    </lineage>
</organism>
<sequence>MKSSLAVSQIDFNVDEIYSVSDFLSLTKATLENSIPTCWLKGEISNLSRPASGHWYFSLKDERGQIRCALFRLSQRNIKFEPENGMEILVHAAPTLYEQRGDFQLIVRHIEPVGVGNLQAAFEQLKAKLHGEGLFDVQYKKSLPVEVNIIGVISSSNGAVIKDIIKVLNKRYPFADILLFDCVVQGEGSAEKLSQAIYAADKSKRCDVLILARGGGSLEDLWAFNEEVLARAVFATKTPIISAVGHETDTTIADFVADVRAPTPSAAAMMATPDRLELLNKLSKLQTNLHQSAQQTLGNYQQQLNQLGLNTLGFSRQLNVFSQRLDELNKRLSHQLKTTLSIKQGRLNTLSEQLKQHSPSASIRHKQHLNQLAKTQLSNAMQRHITQQRLSLSMLNQQLKKSINAVIEQQKYGLSKHISGLEHLSPLATLSRGYSISMSADNQVLQSTTKVKIGNSIITRLSDGKIYSQVDKIEKN</sequence>
<dbReference type="GO" id="GO:0005737">
    <property type="term" value="C:cytoplasm"/>
    <property type="evidence" value="ECO:0007669"/>
    <property type="project" value="UniProtKB-SubCell"/>
</dbReference>
<dbReference type="InterPro" id="IPR025824">
    <property type="entry name" value="OB-fold_nuc-bd_dom"/>
</dbReference>
<dbReference type="EMBL" id="CP138327">
    <property type="protein sequence ID" value="WXT99681.1"/>
    <property type="molecule type" value="Genomic_DNA"/>
</dbReference>
<dbReference type="GO" id="GO:0006308">
    <property type="term" value="P:DNA catabolic process"/>
    <property type="evidence" value="ECO:0007669"/>
    <property type="project" value="UniProtKB-UniRule"/>
</dbReference>
<evidence type="ECO:0000256" key="1">
    <source>
        <dbReference type="ARBA" id="ARBA00022490"/>
    </source>
</evidence>
<name>A0AAU6PF93_9GAMM</name>
<evidence type="ECO:0000256" key="3">
    <source>
        <dbReference type="ARBA" id="ARBA00022801"/>
    </source>
</evidence>
<evidence type="ECO:0000256" key="5">
    <source>
        <dbReference type="HAMAP-Rule" id="MF_00378"/>
    </source>
</evidence>
<dbReference type="CDD" id="cd04489">
    <property type="entry name" value="ExoVII_LU_OBF"/>
    <property type="match status" value="1"/>
</dbReference>
<dbReference type="PANTHER" id="PTHR30008">
    <property type="entry name" value="EXODEOXYRIBONUCLEASE 7 LARGE SUBUNIT"/>
    <property type="match status" value="1"/>
</dbReference>
<evidence type="ECO:0000256" key="6">
    <source>
        <dbReference type="RuleBase" id="RU004355"/>
    </source>
</evidence>
<comment type="function">
    <text evidence="5">Bidirectionally degrades single-stranded DNA into large acid-insoluble oligonucleotides, which are then degraded further into small acid-soluble oligonucleotides.</text>
</comment>
<dbReference type="InterPro" id="IPR003753">
    <property type="entry name" value="Exonuc_VII_L"/>
</dbReference>
<evidence type="ECO:0000256" key="2">
    <source>
        <dbReference type="ARBA" id="ARBA00022722"/>
    </source>
</evidence>
<feature type="domain" description="OB-fold nucleic acid binding" evidence="8">
    <location>
        <begin position="18"/>
        <end position="111"/>
    </location>
</feature>
<reference evidence="9" key="1">
    <citation type="submission" date="2023-10" db="EMBL/GenBank/DDBJ databases">
        <title>The first scallop-associated chemosynthetic bacterial symbiont.</title>
        <authorList>
            <person name="Lin Y.-T."/>
            <person name="Sun J."/>
            <person name="Ip J.C.-H."/>
            <person name="He X."/>
            <person name="Gao Z.-M."/>
            <person name="Perez M."/>
            <person name="Xu T."/>
            <person name="Qian P.-Y."/>
            <person name="Qiu J.-W."/>
        </authorList>
    </citation>
    <scope>NUCLEOTIDE SEQUENCE</scope>
    <source>
        <strain evidence="9">Gill1</strain>
    </source>
</reference>
<evidence type="ECO:0000256" key="4">
    <source>
        <dbReference type="ARBA" id="ARBA00022839"/>
    </source>
</evidence>
<dbReference type="Pfam" id="PF02601">
    <property type="entry name" value="Exonuc_VII_L"/>
    <property type="match status" value="1"/>
</dbReference>
<proteinExistence type="inferred from homology"/>
<comment type="subunit">
    <text evidence="5">Heterooligomer composed of large and small subunits.</text>
</comment>
<dbReference type="HAMAP" id="MF_00378">
    <property type="entry name" value="Exonuc_7_L"/>
    <property type="match status" value="1"/>
</dbReference>
<dbReference type="InterPro" id="IPR020579">
    <property type="entry name" value="Exonuc_VII_lsu_C"/>
</dbReference>
<evidence type="ECO:0000313" key="9">
    <source>
        <dbReference type="EMBL" id="WXT99681.1"/>
    </source>
</evidence>
<comment type="similarity">
    <text evidence="5 6">Belongs to the XseA family.</text>
</comment>
<dbReference type="NCBIfam" id="TIGR00237">
    <property type="entry name" value="xseA"/>
    <property type="match status" value="1"/>
</dbReference>
<accession>A0AAU6PF93</accession>
<evidence type="ECO:0000259" key="7">
    <source>
        <dbReference type="Pfam" id="PF02601"/>
    </source>
</evidence>
<feature type="domain" description="Exonuclease VII large subunit C-terminal" evidence="7">
    <location>
        <begin position="134"/>
        <end position="468"/>
    </location>
</feature>
<comment type="subcellular location">
    <subcellularLocation>
        <location evidence="5 6">Cytoplasm</location>
    </subcellularLocation>
</comment>
<keyword evidence="1 5" id="KW-0963">Cytoplasm</keyword>
<dbReference type="PANTHER" id="PTHR30008:SF0">
    <property type="entry name" value="EXODEOXYRIBONUCLEASE 7 LARGE SUBUNIT"/>
    <property type="match status" value="1"/>
</dbReference>
<dbReference type="GO" id="GO:0009318">
    <property type="term" value="C:exodeoxyribonuclease VII complex"/>
    <property type="evidence" value="ECO:0007669"/>
    <property type="project" value="UniProtKB-UniRule"/>
</dbReference>
<dbReference type="Pfam" id="PF13742">
    <property type="entry name" value="tRNA_anti_2"/>
    <property type="match status" value="1"/>
</dbReference>
<dbReference type="AlphaFoldDB" id="A0AAU6PF93"/>
<comment type="catalytic activity">
    <reaction evidence="5 6">
        <text>Exonucleolytic cleavage in either 5'- to 3'- or 3'- to 5'-direction to yield nucleoside 5'-phosphates.</text>
        <dbReference type="EC" id="3.1.11.6"/>
    </reaction>
</comment>
<dbReference type="EC" id="3.1.11.6" evidence="5"/>
<keyword evidence="3 5" id="KW-0378">Hydrolase</keyword>
<protein>
    <recommendedName>
        <fullName evidence="5">Exodeoxyribonuclease 7 large subunit</fullName>
        <ecNumber evidence="5">3.1.11.6</ecNumber>
    </recommendedName>
    <alternativeName>
        <fullName evidence="5">Exodeoxyribonuclease VII large subunit</fullName>
        <shortName evidence="5">Exonuclease VII large subunit</shortName>
    </alternativeName>
</protein>
<keyword evidence="2 5" id="KW-0540">Nuclease</keyword>
<dbReference type="GO" id="GO:0008855">
    <property type="term" value="F:exodeoxyribonuclease VII activity"/>
    <property type="evidence" value="ECO:0007669"/>
    <property type="project" value="UniProtKB-UniRule"/>
</dbReference>
<dbReference type="GO" id="GO:0003676">
    <property type="term" value="F:nucleic acid binding"/>
    <property type="evidence" value="ECO:0007669"/>
    <property type="project" value="InterPro"/>
</dbReference>
<evidence type="ECO:0000259" key="8">
    <source>
        <dbReference type="Pfam" id="PF13742"/>
    </source>
</evidence>
<gene>
    <name evidence="5 9" type="primary">xseA</name>
    <name evidence="9" type="ORF">Ctma_0385</name>
</gene>
<keyword evidence="4 5" id="KW-0269">Exonuclease</keyword>